<dbReference type="GO" id="GO:0015250">
    <property type="term" value="F:water channel activity"/>
    <property type="evidence" value="ECO:0007669"/>
    <property type="project" value="TreeGrafter"/>
</dbReference>
<feature type="transmembrane region" description="Helical" evidence="9">
    <location>
        <begin position="267"/>
        <end position="289"/>
    </location>
</feature>
<keyword evidence="5 9" id="KW-1133">Transmembrane helix</keyword>
<comment type="subcellular location">
    <subcellularLocation>
        <location evidence="1">Membrane</location>
        <topology evidence="1">Multi-pass membrane protein</topology>
    </subcellularLocation>
</comment>
<feature type="transmembrane region" description="Helical" evidence="9">
    <location>
        <begin position="77"/>
        <end position="97"/>
    </location>
</feature>
<evidence type="ECO:0000256" key="6">
    <source>
        <dbReference type="ARBA" id="ARBA00023136"/>
    </source>
</evidence>
<dbReference type="PANTHER" id="PTHR43829">
    <property type="entry name" value="AQUAPORIN OR AQUAGLYCEROPORIN RELATED"/>
    <property type="match status" value="1"/>
</dbReference>
<dbReference type="AlphaFoldDB" id="A0A6G1SI39"/>
<dbReference type="GO" id="GO:0016323">
    <property type="term" value="C:basolateral plasma membrane"/>
    <property type="evidence" value="ECO:0007669"/>
    <property type="project" value="TreeGrafter"/>
</dbReference>
<dbReference type="InterPro" id="IPR023271">
    <property type="entry name" value="Aquaporin-like"/>
</dbReference>
<gene>
    <name evidence="10" type="primary">Aqp9</name>
    <name evidence="10" type="ORF">g.3129</name>
</gene>
<sequence length="331" mass="36712">MTQLQSSVASAPSNCLNDDEDEDDYEQFALILRVRFKQFLAELLGTFVFVYLGQSALTSFELIGTQNDMLTRQFATILSYGLAYAFACLLTLNLSGAHLNPAYTFASATFGQLSWPRALSYFCAQYLGAFVAAIFLHATYSDKLTQRHTEGLLSGMNASLRAHGNILSTGKLFASHPPTEVSLGQLTISYTLATAHLTLLILAINDSRLIRIAKSLRPMYLAGALCLVLAAFSANGGPVWNPAQDFSPRLYIALFGWGSSAFNLYNYKYWCFCGLVAPHLGALIGFALYRLFDHLRAITEEQHHSSPSSRHGLQLEKHHQQHHFHQHVNLV</sequence>
<evidence type="ECO:0000256" key="4">
    <source>
        <dbReference type="ARBA" id="ARBA00022692"/>
    </source>
</evidence>
<feature type="transmembrane region" description="Helical" evidence="9">
    <location>
        <begin position="219"/>
        <end position="240"/>
    </location>
</feature>
<dbReference type="InterPro" id="IPR000425">
    <property type="entry name" value="MIP"/>
</dbReference>
<organism evidence="10">
    <name type="scientific">Aceria tosichella</name>
    <name type="common">wheat curl mite</name>
    <dbReference type="NCBI Taxonomy" id="561515"/>
    <lineage>
        <taxon>Eukaryota</taxon>
        <taxon>Metazoa</taxon>
        <taxon>Ecdysozoa</taxon>
        <taxon>Arthropoda</taxon>
        <taxon>Chelicerata</taxon>
        <taxon>Arachnida</taxon>
        <taxon>Acari</taxon>
        <taxon>Acariformes</taxon>
        <taxon>Trombidiformes</taxon>
        <taxon>Prostigmata</taxon>
        <taxon>Eupodina</taxon>
        <taxon>Eriophyoidea</taxon>
        <taxon>Eriophyidae</taxon>
        <taxon>Eriophyinae</taxon>
        <taxon>Aceriini</taxon>
        <taxon>Aceria</taxon>
    </lineage>
</organism>
<feature type="transmembrane region" description="Helical" evidence="9">
    <location>
        <begin position="118"/>
        <end position="140"/>
    </location>
</feature>
<keyword evidence="6 9" id="KW-0472">Membrane</keyword>
<keyword evidence="4 8" id="KW-0812">Transmembrane</keyword>
<keyword evidence="3 8" id="KW-0813">Transport</keyword>
<dbReference type="EMBL" id="GGYP01004809">
    <property type="protein sequence ID" value="MDE49580.1"/>
    <property type="molecule type" value="Transcribed_RNA"/>
</dbReference>
<evidence type="ECO:0000256" key="3">
    <source>
        <dbReference type="ARBA" id="ARBA00022448"/>
    </source>
</evidence>
<comment type="function">
    <text evidence="7">Aquaglyceroporin that may modulate the water content and osmolytes during anhydrobiosis.</text>
</comment>
<evidence type="ECO:0000256" key="8">
    <source>
        <dbReference type="RuleBase" id="RU000477"/>
    </source>
</evidence>
<feature type="transmembrane region" description="Helical" evidence="9">
    <location>
        <begin position="39"/>
        <end position="57"/>
    </location>
</feature>
<dbReference type="InterPro" id="IPR050363">
    <property type="entry name" value="MIP/Aquaporin"/>
</dbReference>
<evidence type="ECO:0000256" key="5">
    <source>
        <dbReference type="ARBA" id="ARBA00022989"/>
    </source>
</evidence>
<dbReference type="Gene3D" id="1.20.1080.10">
    <property type="entry name" value="Glycerol uptake facilitator protein"/>
    <property type="match status" value="1"/>
</dbReference>
<dbReference type="Pfam" id="PF00230">
    <property type="entry name" value="MIP"/>
    <property type="match status" value="1"/>
</dbReference>
<evidence type="ECO:0000256" key="1">
    <source>
        <dbReference type="ARBA" id="ARBA00004141"/>
    </source>
</evidence>
<dbReference type="GO" id="GO:0015254">
    <property type="term" value="F:glycerol channel activity"/>
    <property type="evidence" value="ECO:0007669"/>
    <property type="project" value="TreeGrafter"/>
</dbReference>
<reference evidence="10" key="1">
    <citation type="submission" date="2018-10" db="EMBL/GenBank/DDBJ databases">
        <title>Transcriptome assembly of Aceria tosichella (Wheat curl mite) Type 2.</title>
        <authorList>
            <person name="Scully E.D."/>
            <person name="Geib S.M."/>
            <person name="Palmer N.A."/>
            <person name="Gupta A.K."/>
            <person name="Sarath G."/>
            <person name="Tatineni S."/>
        </authorList>
    </citation>
    <scope>NUCLEOTIDE SEQUENCE</scope>
    <source>
        <strain evidence="10">LincolnNE</strain>
    </source>
</reference>
<dbReference type="SUPFAM" id="SSF81338">
    <property type="entry name" value="Aquaporin-like"/>
    <property type="match status" value="1"/>
</dbReference>
<name>A0A6G1SI39_9ACAR</name>
<protein>
    <submittedName>
        <fullName evidence="10">Aquaporin-9</fullName>
    </submittedName>
</protein>
<evidence type="ECO:0000313" key="10">
    <source>
        <dbReference type="EMBL" id="MDE49580.1"/>
    </source>
</evidence>
<comment type="similarity">
    <text evidence="2 8">Belongs to the MIP/aquaporin (TC 1.A.8) family.</text>
</comment>
<dbReference type="PRINTS" id="PR00783">
    <property type="entry name" value="MINTRINSICP"/>
</dbReference>
<accession>A0A6G1SI39</accession>
<proteinExistence type="inferred from homology"/>
<evidence type="ECO:0000256" key="2">
    <source>
        <dbReference type="ARBA" id="ARBA00006175"/>
    </source>
</evidence>
<dbReference type="PANTHER" id="PTHR43829:SF9">
    <property type="entry name" value="AQUAPORIN-9"/>
    <property type="match status" value="1"/>
</dbReference>
<evidence type="ECO:0000256" key="7">
    <source>
        <dbReference type="ARBA" id="ARBA00045280"/>
    </source>
</evidence>
<feature type="transmembrane region" description="Helical" evidence="9">
    <location>
        <begin position="187"/>
        <end position="207"/>
    </location>
</feature>
<evidence type="ECO:0000256" key="9">
    <source>
        <dbReference type="SAM" id="Phobius"/>
    </source>
</evidence>